<feature type="compositionally biased region" description="Gly residues" evidence="1">
    <location>
        <begin position="126"/>
        <end position="135"/>
    </location>
</feature>
<organism evidence="2">
    <name type="scientific">Homo sapiens</name>
    <name type="common">Human</name>
    <dbReference type="NCBI Taxonomy" id="9606"/>
    <lineage>
        <taxon>Eukaryota</taxon>
        <taxon>Metazoa</taxon>
        <taxon>Chordata</taxon>
        <taxon>Craniata</taxon>
        <taxon>Vertebrata</taxon>
        <taxon>Euteleostomi</taxon>
        <taxon>Mammalia</taxon>
        <taxon>Eutheria</taxon>
        <taxon>Euarchontoglires</taxon>
        <taxon>Primates</taxon>
        <taxon>Haplorrhini</taxon>
        <taxon>Catarrhini</taxon>
        <taxon>Hominidae</taxon>
        <taxon>Homo</taxon>
    </lineage>
</organism>
<accession>B4DJR2</accession>
<dbReference type="EMBL" id="AK296195">
    <property type="protein sequence ID" value="BAG58924.1"/>
    <property type="molecule type" value="mRNA"/>
</dbReference>
<reference evidence="2" key="1">
    <citation type="submission" date="2007-10" db="EMBL/GenBank/DDBJ databases">
        <title>NEDO human cDNA sequencing project focused on splicing variants.</title>
        <authorList>
            <person name="Wakamatsu A."/>
            <person name="Yamamoto J."/>
            <person name="Kimura K."/>
            <person name="Ishii S."/>
            <person name="Watanabe K."/>
            <person name="Sugiyama A."/>
            <person name="Murakawa K."/>
            <person name="Kaida T."/>
            <person name="Tsuchiya K."/>
            <person name="Fukuzumi Y."/>
            <person name="Kumagai A."/>
            <person name="Oishi Y."/>
            <person name="Yamamoto S."/>
            <person name="Ono Y."/>
            <person name="Komori Y."/>
            <person name="Yamazaki M."/>
            <person name="Kisu Y."/>
            <person name="Nishikawa T."/>
            <person name="Sugano S."/>
            <person name="Nomura N."/>
            <person name="Isogai T."/>
        </authorList>
    </citation>
    <scope>NUCLEOTIDE SEQUENCE</scope>
    <source>
        <tissue evidence="2">Thalamus</tissue>
    </source>
</reference>
<name>B4DJR2_HUMAN</name>
<evidence type="ECO:0000313" key="2">
    <source>
        <dbReference type="EMBL" id="BAG58924.1"/>
    </source>
</evidence>
<sequence>MTGLSMDGGECAGVRARACAMLGGSDWPAFVGSAGPYSSLSCHLSLPEYPAPLPVGLLSKKICNLKEDPALTPKKDSLSGRKAADRSWRAERSSSASWHTPALSSMHLARPSELGREADGVHLAGEGAGPSGQPS</sequence>
<protein>
    <submittedName>
        <fullName evidence="2">cDNA FLJ57862</fullName>
    </submittedName>
</protein>
<feature type="region of interest" description="Disordered" evidence="1">
    <location>
        <begin position="69"/>
        <end position="135"/>
    </location>
</feature>
<proteinExistence type="evidence at transcript level"/>
<dbReference type="AlphaFoldDB" id="B4DJR2"/>
<feature type="compositionally biased region" description="Basic and acidic residues" evidence="1">
    <location>
        <begin position="69"/>
        <end position="92"/>
    </location>
</feature>
<evidence type="ECO:0000256" key="1">
    <source>
        <dbReference type="SAM" id="MobiDB-lite"/>
    </source>
</evidence>